<keyword evidence="3" id="KW-1185">Reference proteome</keyword>
<dbReference type="Pfam" id="PF24459">
    <property type="entry name" value="DUF7574"/>
    <property type="match status" value="1"/>
</dbReference>
<dbReference type="EMBL" id="JAUSQZ010000001">
    <property type="protein sequence ID" value="MDP9829328.1"/>
    <property type="molecule type" value="Genomic_DNA"/>
</dbReference>
<evidence type="ECO:0000313" key="3">
    <source>
        <dbReference type="Proteomes" id="UP001235712"/>
    </source>
</evidence>
<gene>
    <name evidence="2" type="ORF">J2S57_005077</name>
</gene>
<proteinExistence type="predicted"/>
<comment type="caution">
    <text evidence="2">The sequence shown here is derived from an EMBL/GenBank/DDBJ whole genome shotgun (WGS) entry which is preliminary data.</text>
</comment>
<dbReference type="RefSeq" id="WP_307247417.1">
    <property type="nucleotide sequence ID" value="NZ_JAUSQZ010000001.1"/>
</dbReference>
<accession>A0ABT9P9G3</accession>
<protein>
    <recommendedName>
        <fullName evidence="1">DUF7574 domain-containing protein</fullName>
    </recommendedName>
</protein>
<dbReference type="InterPro" id="IPR055996">
    <property type="entry name" value="DUF7574"/>
</dbReference>
<dbReference type="Proteomes" id="UP001235712">
    <property type="component" value="Unassembled WGS sequence"/>
</dbReference>
<evidence type="ECO:0000259" key="1">
    <source>
        <dbReference type="Pfam" id="PF24459"/>
    </source>
</evidence>
<sequence length="107" mass="11796">MFDNAYSSPEKLGLEMIGEAQWGEADYSFDLTVVWRHKESGDLFYADDSGCSCPSPFEDYKGIADLTKATRHEILKHIADVAAERETYSGGSLIDAADLLSKVASLR</sequence>
<feature type="domain" description="DUF7574" evidence="1">
    <location>
        <begin position="4"/>
        <end position="89"/>
    </location>
</feature>
<evidence type="ECO:0000313" key="2">
    <source>
        <dbReference type="EMBL" id="MDP9829328.1"/>
    </source>
</evidence>
<organism evidence="2 3">
    <name type="scientific">Kineosporia succinea</name>
    <dbReference type="NCBI Taxonomy" id="84632"/>
    <lineage>
        <taxon>Bacteria</taxon>
        <taxon>Bacillati</taxon>
        <taxon>Actinomycetota</taxon>
        <taxon>Actinomycetes</taxon>
        <taxon>Kineosporiales</taxon>
        <taxon>Kineosporiaceae</taxon>
        <taxon>Kineosporia</taxon>
    </lineage>
</organism>
<reference evidence="2 3" key="1">
    <citation type="submission" date="2023-07" db="EMBL/GenBank/DDBJ databases">
        <title>Sequencing the genomes of 1000 actinobacteria strains.</title>
        <authorList>
            <person name="Klenk H.-P."/>
        </authorList>
    </citation>
    <scope>NUCLEOTIDE SEQUENCE [LARGE SCALE GENOMIC DNA]</scope>
    <source>
        <strain evidence="2 3">DSM 44388</strain>
    </source>
</reference>
<name>A0ABT9P9G3_9ACTN</name>